<evidence type="ECO:0000256" key="6">
    <source>
        <dbReference type="PIRSR" id="PIRSR005054-50"/>
    </source>
</evidence>
<gene>
    <name evidence="8" type="primary">cas6</name>
    <name evidence="8" type="ORF">APG11_01798</name>
</gene>
<dbReference type="Pfam" id="PF01881">
    <property type="entry name" value="Cas_Cas6_C"/>
    <property type="match status" value="1"/>
</dbReference>
<feature type="site" description="Transition state stabilizer" evidence="5">
    <location>
        <position position="48"/>
    </location>
</feature>
<comment type="similarity">
    <text evidence="1 4">Belongs to the CRISPR-associated protein Cas6/Cse3/CasE family.</text>
</comment>
<dbReference type="PANTHER" id="PTHR36984">
    <property type="entry name" value="CRISPR-ASSOCIATED ENDORIBONUCLEASE CAS6 1"/>
    <property type="match status" value="1"/>
</dbReference>
<evidence type="ECO:0000256" key="1">
    <source>
        <dbReference type="ARBA" id="ARBA00005937"/>
    </source>
</evidence>
<comment type="function">
    <text evidence="4">CRISPR (clustered regularly interspaced short palindromic repeat), is an adaptive immune system that provides protection against mobile genetic elements (viruses, transposable elements and conjugative plasmids). CRISPR clusters contain sequences complementary to antecedent mobile elements and target invading nucleic acids. CRISPR clusters are transcribed and processed into CRISPR RNA (crRNA).</text>
</comment>
<feature type="active site" description="Proton donor" evidence="6">
    <location>
        <position position="42"/>
    </location>
</feature>
<dbReference type="InterPro" id="IPR049435">
    <property type="entry name" value="Cas_Cas6_C"/>
</dbReference>
<proteinExistence type="inferred from homology"/>
<dbReference type="EMBL" id="LNGF01000058">
    <property type="protein sequence ID" value="KYC46585.1"/>
    <property type="molecule type" value="Genomic_DNA"/>
</dbReference>
<evidence type="ECO:0000259" key="7">
    <source>
        <dbReference type="Pfam" id="PF01881"/>
    </source>
</evidence>
<evidence type="ECO:0000313" key="8">
    <source>
        <dbReference type="EMBL" id="KYC46585.1"/>
    </source>
</evidence>
<protein>
    <recommendedName>
        <fullName evidence="4">CRISPR-associated endoribonuclease</fullName>
    </recommendedName>
</protein>
<organism evidence="8 9">
    <name type="scientific">Candidatus Methanofastidiosum methylothiophilum</name>
    <dbReference type="NCBI Taxonomy" id="1705564"/>
    <lineage>
        <taxon>Archaea</taxon>
        <taxon>Methanobacteriati</taxon>
        <taxon>Methanobacteriota</taxon>
        <taxon>Stenosarchaea group</taxon>
        <taxon>Candidatus Methanofastidiosia</taxon>
        <taxon>Candidatus Methanofastidiosales</taxon>
        <taxon>Candidatus Methanofastidiosaceae</taxon>
        <taxon>Candidatus Methanofastidiosum</taxon>
    </lineage>
</organism>
<evidence type="ECO:0000256" key="5">
    <source>
        <dbReference type="PIRSR" id="PIRSR005054-1"/>
    </source>
</evidence>
<dbReference type="GO" id="GO:0003723">
    <property type="term" value="F:RNA binding"/>
    <property type="evidence" value="ECO:0007669"/>
    <property type="project" value="UniProtKB-KW"/>
</dbReference>
<evidence type="ECO:0000256" key="3">
    <source>
        <dbReference type="ARBA" id="ARBA00023118"/>
    </source>
</evidence>
<evidence type="ECO:0000313" key="9">
    <source>
        <dbReference type="Proteomes" id="UP000091929"/>
    </source>
</evidence>
<keyword evidence="2" id="KW-0694">RNA-binding</keyword>
<dbReference type="Proteomes" id="UP000091929">
    <property type="component" value="Unassembled WGS sequence"/>
</dbReference>
<accession>A0A150IP31</accession>
<reference evidence="8 9" key="1">
    <citation type="journal article" date="2016" name="ISME J.">
        <title>Chasing the elusive Euryarchaeota class WSA2: genomes reveal a uniquely fastidious methyl-reducing methanogen.</title>
        <authorList>
            <person name="Nobu M.K."/>
            <person name="Narihiro T."/>
            <person name="Kuroda K."/>
            <person name="Mei R."/>
            <person name="Liu W.T."/>
        </authorList>
    </citation>
    <scope>NUCLEOTIDE SEQUENCE [LARGE SCALE GENOMIC DNA]</scope>
    <source>
        <strain evidence="8">B15fssc0709_Meth_Bin003</strain>
    </source>
</reference>
<dbReference type="InterPro" id="IPR010156">
    <property type="entry name" value="CRISPR-assoc_prot_Cas6"/>
</dbReference>
<keyword evidence="3" id="KW-0051">Antiviral defense</keyword>
<dbReference type="PIRSF" id="PIRSF005054">
    <property type="entry name" value="PF1131"/>
    <property type="match status" value="1"/>
</dbReference>
<keyword evidence="8" id="KW-0378">Hydrolase</keyword>
<dbReference type="Pfam" id="PF21350">
    <property type="entry name" value="Cas6_I-A"/>
    <property type="match status" value="1"/>
</dbReference>
<dbReference type="PATRIC" id="fig|1706437.3.peg.1810"/>
<name>A0A150IP31_9EURY</name>
<dbReference type="NCBIfam" id="TIGR01877">
    <property type="entry name" value="cas_cas6"/>
    <property type="match status" value="1"/>
</dbReference>
<evidence type="ECO:0000256" key="4">
    <source>
        <dbReference type="PIRNR" id="PIRNR005054"/>
    </source>
</evidence>
<dbReference type="GO" id="GO:0016788">
    <property type="term" value="F:hydrolase activity, acting on ester bonds"/>
    <property type="evidence" value="ECO:0007669"/>
    <property type="project" value="InterPro"/>
</dbReference>
<feature type="domain" description="CRISPR associated protein Cas6 C-terminal" evidence="7">
    <location>
        <begin position="121"/>
        <end position="241"/>
    </location>
</feature>
<sequence>MRLKISLTSTNSNYLIPYNYNHILSAIIYRKISDLDLAAKLHFSKDFKFFTFSQIYAPNWKRTNRGIISRDGKLEFYISSPNDELIKSLVEGHLENSEVDFKGDKLLVEQIELLKKPDFNKNGKTLKMKTMSPVMTRIKREVDGKLKVWDLGPGDERFYEGIQKNLINKYVAFYGDYDGDMWVKIRPDMNSAKRRRIDIKGNYHRCFMMNFEMEADPRLIEFAYDCGLGEKNSMGFGMVEMIDNAMNKNGEELK</sequence>
<feature type="active site" description="Proton acceptor" evidence="6">
    <location>
        <position position="29"/>
    </location>
</feature>
<dbReference type="InterPro" id="IPR045747">
    <property type="entry name" value="CRISPR-assoc_prot_Cas6_N_sf"/>
</dbReference>
<evidence type="ECO:0000256" key="2">
    <source>
        <dbReference type="ARBA" id="ARBA00022884"/>
    </source>
</evidence>
<dbReference type="Gene3D" id="3.30.70.1890">
    <property type="match status" value="1"/>
</dbReference>
<dbReference type="GO" id="GO:0051607">
    <property type="term" value="P:defense response to virus"/>
    <property type="evidence" value="ECO:0007669"/>
    <property type="project" value="UniProtKB-KW"/>
</dbReference>
<dbReference type="AlphaFoldDB" id="A0A150IP31"/>
<dbReference type="PANTHER" id="PTHR36984:SF1">
    <property type="entry name" value="CRISPR-ASSOCIATED ENDORIBONUCLEASE CAS6 1"/>
    <property type="match status" value="1"/>
</dbReference>
<dbReference type="Gene3D" id="3.30.70.1900">
    <property type="match status" value="1"/>
</dbReference>
<comment type="caution">
    <text evidence="8">The sequence shown here is derived from an EMBL/GenBank/DDBJ whole genome shotgun (WGS) entry which is preliminary data.</text>
</comment>